<sequence>MEPWVVTTLLLCSYGFFKELRPSEPFLTEYLTGPQWVNLTGEDVYQNVYPVWTYSYLVLLLFVFLLTDLLRYKPVIVIEGIAYVATWSLLLWARGVFAMQVMEFTYGIATSTEVAYYTYIYAKAVRKRAFISTGMITNGLKE</sequence>
<dbReference type="EMBL" id="CAJPEX010002275">
    <property type="protein sequence ID" value="CAG0920775.1"/>
    <property type="molecule type" value="Genomic_DNA"/>
</dbReference>
<dbReference type="InterPro" id="IPR002666">
    <property type="entry name" value="Folate_carrier"/>
</dbReference>
<feature type="transmembrane region" description="Helical" evidence="2">
    <location>
        <begin position="49"/>
        <end position="67"/>
    </location>
</feature>
<dbReference type="AlphaFoldDB" id="A0A7R9BU46"/>
<evidence type="ECO:0000313" key="3">
    <source>
        <dbReference type="EMBL" id="CAD7280623.1"/>
    </source>
</evidence>
<dbReference type="GO" id="GO:0005886">
    <property type="term" value="C:plasma membrane"/>
    <property type="evidence" value="ECO:0007669"/>
    <property type="project" value="TreeGrafter"/>
</dbReference>
<keyword evidence="2" id="KW-1133">Transmembrane helix</keyword>
<dbReference type="PANTHER" id="PTHR10686:SF18">
    <property type="entry name" value="IP11787P-RELATED"/>
    <property type="match status" value="1"/>
</dbReference>
<keyword evidence="2" id="KW-0472">Membrane</keyword>
<accession>A0A7R9BU46</accession>
<feature type="transmembrane region" description="Helical" evidence="2">
    <location>
        <begin position="74"/>
        <end position="92"/>
    </location>
</feature>
<protein>
    <recommendedName>
        <fullName evidence="5">Thiamine transporter 2</fullName>
    </recommendedName>
</protein>
<comment type="similarity">
    <text evidence="1">Belongs to the reduced folate carrier (RFC) transporter (TC 2.A.48) family.</text>
</comment>
<name>A0A7R9BU46_9CRUS</name>
<evidence type="ECO:0008006" key="5">
    <source>
        <dbReference type="Google" id="ProtNLM"/>
    </source>
</evidence>
<dbReference type="GO" id="GO:0090482">
    <property type="term" value="F:vitamin transmembrane transporter activity"/>
    <property type="evidence" value="ECO:0007669"/>
    <property type="project" value="InterPro"/>
</dbReference>
<evidence type="ECO:0000256" key="1">
    <source>
        <dbReference type="ARBA" id="ARBA00005773"/>
    </source>
</evidence>
<dbReference type="OrthoDB" id="18814at2759"/>
<gene>
    <name evidence="3" type="ORF">NMOB1V02_LOCUS8281</name>
</gene>
<keyword evidence="4" id="KW-1185">Reference proteome</keyword>
<dbReference type="EMBL" id="OA884312">
    <property type="protein sequence ID" value="CAD7280623.1"/>
    <property type="molecule type" value="Genomic_DNA"/>
</dbReference>
<evidence type="ECO:0000313" key="4">
    <source>
        <dbReference type="Proteomes" id="UP000678499"/>
    </source>
</evidence>
<organism evidence="3">
    <name type="scientific">Notodromas monacha</name>
    <dbReference type="NCBI Taxonomy" id="399045"/>
    <lineage>
        <taxon>Eukaryota</taxon>
        <taxon>Metazoa</taxon>
        <taxon>Ecdysozoa</taxon>
        <taxon>Arthropoda</taxon>
        <taxon>Crustacea</taxon>
        <taxon>Oligostraca</taxon>
        <taxon>Ostracoda</taxon>
        <taxon>Podocopa</taxon>
        <taxon>Podocopida</taxon>
        <taxon>Cypridocopina</taxon>
        <taxon>Cypridoidea</taxon>
        <taxon>Cyprididae</taxon>
        <taxon>Notodromas</taxon>
    </lineage>
</organism>
<keyword evidence="2" id="KW-0812">Transmembrane</keyword>
<evidence type="ECO:0000256" key="2">
    <source>
        <dbReference type="SAM" id="Phobius"/>
    </source>
</evidence>
<dbReference type="Proteomes" id="UP000678499">
    <property type="component" value="Unassembled WGS sequence"/>
</dbReference>
<reference evidence="3" key="1">
    <citation type="submission" date="2020-11" db="EMBL/GenBank/DDBJ databases">
        <authorList>
            <person name="Tran Van P."/>
        </authorList>
    </citation>
    <scope>NUCLEOTIDE SEQUENCE</scope>
</reference>
<dbReference type="PANTHER" id="PTHR10686">
    <property type="entry name" value="FOLATE TRANSPORTER"/>
    <property type="match status" value="1"/>
</dbReference>
<dbReference type="Pfam" id="PF01770">
    <property type="entry name" value="Folate_carrier"/>
    <property type="match status" value="1"/>
</dbReference>
<proteinExistence type="inferred from homology"/>
<feature type="transmembrane region" description="Helical" evidence="2">
    <location>
        <begin position="104"/>
        <end position="122"/>
    </location>
</feature>